<dbReference type="InterPro" id="IPR050639">
    <property type="entry name" value="SSR_resolvase"/>
</dbReference>
<proteinExistence type="inferred from homology"/>
<name>A0A3E0VSU8_9MICO</name>
<dbReference type="GO" id="GO:0000150">
    <property type="term" value="F:DNA strand exchange activity"/>
    <property type="evidence" value="ECO:0007669"/>
    <property type="project" value="InterPro"/>
</dbReference>
<dbReference type="PROSITE" id="PS51736">
    <property type="entry name" value="RECOMBINASES_3"/>
    <property type="match status" value="1"/>
</dbReference>
<evidence type="ECO:0000313" key="6">
    <source>
        <dbReference type="EMBL" id="RFA13092.1"/>
    </source>
</evidence>
<gene>
    <name evidence="6" type="ORF">B7R22_14350</name>
</gene>
<dbReference type="PANTHER" id="PTHR30461:SF2">
    <property type="entry name" value="SERINE RECOMBINASE PINE-RELATED"/>
    <property type="match status" value="1"/>
</dbReference>
<dbReference type="InterPro" id="IPR006119">
    <property type="entry name" value="Resolv_N"/>
</dbReference>
<dbReference type="SMART" id="SM00857">
    <property type="entry name" value="Resolvase"/>
    <property type="match status" value="1"/>
</dbReference>
<dbReference type="AlphaFoldDB" id="A0A3E0VSU8"/>
<dbReference type="Gene3D" id="3.40.50.1390">
    <property type="entry name" value="Resolvase, N-terminal catalytic domain"/>
    <property type="match status" value="1"/>
</dbReference>
<dbReference type="Pfam" id="PF00239">
    <property type="entry name" value="Resolvase"/>
    <property type="match status" value="1"/>
</dbReference>
<evidence type="ECO:0000256" key="3">
    <source>
        <dbReference type="ARBA" id="ARBA00023125"/>
    </source>
</evidence>
<dbReference type="InterPro" id="IPR036162">
    <property type="entry name" value="Resolvase-like_N_sf"/>
</dbReference>
<keyword evidence="4" id="KW-0233">DNA recombination</keyword>
<keyword evidence="2" id="KW-0229">DNA integration</keyword>
<comment type="caution">
    <text evidence="6">The sequence shown here is derived from an EMBL/GenBank/DDBJ whole genome shotgun (WGS) entry which is preliminary data.</text>
</comment>
<protein>
    <recommendedName>
        <fullName evidence="5">Resolvase/invertase-type recombinase catalytic domain-containing protein</fullName>
    </recommendedName>
</protein>
<dbReference type="RefSeq" id="WP_116412412.1">
    <property type="nucleotide sequence ID" value="NZ_NBXB01000038.1"/>
</dbReference>
<dbReference type="GO" id="GO:0015074">
    <property type="term" value="P:DNA integration"/>
    <property type="evidence" value="ECO:0007669"/>
    <property type="project" value="UniProtKB-KW"/>
</dbReference>
<evidence type="ECO:0000256" key="1">
    <source>
        <dbReference type="ARBA" id="ARBA00009913"/>
    </source>
</evidence>
<feature type="domain" description="Resolvase/invertase-type recombinase catalytic" evidence="5">
    <location>
        <begin position="2"/>
        <end position="135"/>
    </location>
</feature>
<accession>A0A3E0VSU8</accession>
<organism evidence="6 7">
    <name type="scientific">Subtercola boreus</name>
    <dbReference type="NCBI Taxonomy" id="120213"/>
    <lineage>
        <taxon>Bacteria</taxon>
        <taxon>Bacillati</taxon>
        <taxon>Actinomycetota</taxon>
        <taxon>Actinomycetes</taxon>
        <taxon>Micrococcales</taxon>
        <taxon>Microbacteriaceae</taxon>
        <taxon>Subtercola</taxon>
    </lineage>
</organism>
<comment type="similarity">
    <text evidence="1">Belongs to the site-specific recombinase resolvase family.</text>
</comment>
<keyword evidence="3" id="KW-0238">DNA-binding</keyword>
<dbReference type="CDD" id="cd03768">
    <property type="entry name" value="SR_ResInv"/>
    <property type="match status" value="1"/>
</dbReference>
<dbReference type="GO" id="GO:0003677">
    <property type="term" value="F:DNA binding"/>
    <property type="evidence" value="ECO:0007669"/>
    <property type="project" value="UniProtKB-KW"/>
</dbReference>
<evidence type="ECO:0000313" key="7">
    <source>
        <dbReference type="Proteomes" id="UP000256541"/>
    </source>
</evidence>
<dbReference type="PANTHER" id="PTHR30461">
    <property type="entry name" value="DNA-INVERTASE FROM LAMBDOID PROPHAGE"/>
    <property type="match status" value="1"/>
</dbReference>
<evidence type="ECO:0000256" key="2">
    <source>
        <dbReference type="ARBA" id="ARBA00022908"/>
    </source>
</evidence>
<dbReference type="Proteomes" id="UP000256541">
    <property type="component" value="Unassembled WGS sequence"/>
</dbReference>
<evidence type="ECO:0000256" key="4">
    <source>
        <dbReference type="ARBA" id="ARBA00023172"/>
    </source>
</evidence>
<sequence>MSIVGYTRVSTQDQNLNSQIDALKAAGAEHIFSDKLTGKNAARPGLIEAMKFLRSGDTLLVYSTDRLGRSMTDVVTIVTELGERGVEFKSLTEPFDTTTAGGELFFHICAAFAQMNGRIISERTRAGLAAAKARGKLGGRPTVMTPKRIEVAVRMRSEKATWETIAGVLQVSASTVRRAVADATAYEPAAEATPEREPVLSR</sequence>
<dbReference type="OrthoDB" id="128993at2"/>
<reference evidence="6 7" key="1">
    <citation type="submission" date="2017-04" db="EMBL/GenBank/DDBJ databases">
        <title>Comparative genome analysis of Subtercola boreus.</title>
        <authorList>
            <person name="Cho Y.-J."/>
            <person name="Cho A."/>
            <person name="Kim O.-S."/>
            <person name="Lee J.-I."/>
        </authorList>
    </citation>
    <scope>NUCLEOTIDE SEQUENCE [LARGE SCALE GENOMIC DNA]</scope>
    <source>
        <strain evidence="6 7">P27479</strain>
    </source>
</reference>
<dbReference type="SUPFAM" id="SSF53041">
    <property type="entry name" value="Resolvase-like"/>
    <property type="match status" value="1"/>
</dbReference>
<evidence type="ECO:0000259" key="5">
    <source>
        <dbReference type="PROSITE" id="PS51736"/>
    </source>
</evidence>
<dbReference type="EMBL" id="NBXB01000038">
    <property type="protein sequence ID" value="RFA13092.1"/>
    <property type="molecule type" value="Genomic_DNA"/>
</dbReference>
<dbReference type="FunFam" id="3.40.50.1390:FF:000001">
    <property type="entry name" value="DNA recombinase"/>
    <property type="match status" value="1"/>
</dbReference>